<evidence type="ECO:0000313" key="4">
    <source>
        <dbReference type="EMBL" id="AHM05914.1"/>
    </source>
</evidence>
<dbReference type="Proteomes" id="UP000019593">
    <property type="component" value="Chromosome"/>
</dbReference>
<dbReference type="GO" id="GO:0008233">
    <property type="term" value="F:peptidase activity"/>
    <property type="evidence" value="ECO:0007669"/>
    <property type="project" value="InterPro"/>
</dbReference>
<dbReference type="AlphaFoldDB" id="W8RXL3"/>
<dbReference type="GO" id="GO:0006508">
    <property type="term" value="P:proteolysis"/>
    <property type="evidence" value="ECO:0007669"/>
    <property type="project" value="InterPro"/>
</dbReference>
<gene>
    <name evidence="4" type="ORF">roselon_03675</name>
</gene>
<dbReference type="STRING" id="1294273.roselon_03675"/>
<evidence type="ECO:0000256" key="2">
    <source>
        <dbReference type="ARBA" id="ARBA00022801"/>
    </source>
</evidence>
<protein>
    <submittedName>
        <fullName evidence="4">Alpha/beta hydrolase fold protein</fullName>
    </submittedName>
</protein>
<name>W8RXL3_9RHOB</name>
<dbReference type="SUPFAM" id="SSF53474">
    <property type="entry name" value="alpha/beta-Hydrolases"/>
    <property type="match status" value="1"/>
</dbReference>
<dbReference type="PRINTS" id="PR00793">
    <property type="entry name" value="PROAMNOPTASE"/>
</dbReference>
<organism evidence="4 5">
    <name type="scientific">Roseicyclus elongatus DSM 19469</name>
    <dbReference type="NCBI Taxonomy" id="1294273"/>
    <lineage>
        <taxon>Bacteria</taxon>
        <taxon>Pseudomonadati</taxon>
        <taxon>Pseudomonadota</taxon>
        <taxon>Alphaproteobacteria</taxon>
        <taxon>Rhodobacterales</taxon>
        <taxon>Roseobacteraceae</taxon>
        <taxon>Roseicyclus</taxon>
    </lineage>
</organism>
<reference evidence="4 5" key="1">
    <citation type="submission" date="2013-03" db="EMBL/GenBank/DDBJ databases">
        <authorList>
            <person name="Fiebig A."/>
            <person name="Goeker M."/>
            <person name="Klenk H.-P.P."/>
        </authorList>
    </citation>
    <scope>NUCLEOTIDE SEQUENCE [LARGE SCALE GENOMIC DNA]</scope>
    <source>
        <strain evidence="5">DSM 19469</strain>
    </source>
</reference>
<dbReference type="InterPro" id="IPR000073">
    <property type="entry name" value="AB_hydrolase_1"/>
</dbReference>
<dbReference type="PATRIC" id="fig|1294273.3.peg.3628"/>
<dbReference type="InterPro" id="IPR002410">
    <property type="entry name" value="Peptidase_S33"/>
</dbReference>
<dbReference type="Pfam" id="PF00561">
    <property type="entry name" value="Abhydrolase_1"/>
    <property type="match status" value="1"/>
</dbReference>
<dbReference type="RefSeq" id="WP_025313511.1">
    <property type="nucleotide sequence ID" value="NZ_CP004372.1"/>
</dbReference>
<feature type="domain" description="AB hydrolase-1" evidence="3">
    <location>
        <begin position="67"/>
        <end position="314"/>
    </location>
</feature>
<dbReference type="Gene3D" id="3.40.50.1820">
    <property type="entry name" value="alpha/beta hydrolase"/>
    <property type="match status" value="1"/>
</dbReference>
<proteinExistence type="inferred from homology"/>
<dbReference type="eggNOG" id="COG2267">
    <property type="taxonomic scope" value="Bacteria"/>
</dbReference>
<dbReference type="KEGG" id="red:roselon_03675"/>
<evidence type="ECO:0000256" key="1">
    <source>
        <dbReference type="ARBA" id="ARBA00010088"/>
    </source>
</evidence>
<dbReference type="InterPro" id="IPR029058">
    <property type="entry name" value="AB_hydrolase_fold"/>
</dbReference>
<sequence length="336" mass="35122">MLHPMLSTIVGFLVLCALAFAGLFWITRVPLRVPATVTDDPALPRLAGHGVVLHGRVAGLEGAPLAVVLHGGPGGDHRSLLALEGLTRTHRVLFYDQRGAGLSERVTPERLGMADHLADLDAVIAAHGGGPVALIGHSWGAMLATAYLGHRPEAVSHAVLIEPGFLDAEGLATFEARRTALSRTPRVLWVGLLAGFRARGVTGDADAAADSIVGAVVHAFANHPANPYHCPGQAYDAPAWRFGSRASDAFWKAPAAALGAMAPGLAFGGPVLILAGGCNDWTGAPLQARHVRMFAEARMEVIEGAGHDTTWDRPEATLAAIRSFLATLTGSPLPEH</sequence>
<dbReference type="GO" id="GO:0016020">
    <property type="term" value="C:membrane"/>
    <property type="evidence" value="ECO:0007669"/>
    <property type="project" value="TreeGrafter"/>
</dbReference>
<evidence type="ECO:0000259" key="3">
    <source>
        <dbReference type="Pfam" id="PF00561"/>
    </source>
</evidence>
<evidence type="ECO:0000313" key="5">
    <source>
        <dbReference type="Proteomes" id="UP000019593"/>
    </source>
</evidence>
<dbReference type="EMBL" id="CP004372">
    <property type="protein sequence ID" value="AHM05914.1"/>
    <property type="molecule type" value="Genomic_DNA"/>
</dbReference>
<accession>W8RXL3</accession>
<dbReference type="HOGENOM" id="CLU_020336_50_0_5"/>
<keyword evidence="5" id="KW-1185">Reference proteome</keyword>
<dbReference type="InterPro" id="IPR050266">
    <property type="entry name" value="AB_hydrolase_sf"/>
</dbReference>
<keyword evidence="2 4" id="KW-0378">Hydrolase</keyword>
<dbReference type="PANTHER" id="PTHR43798:SF33">
    <property type="entry name" value="HYDROLASE, PUTATIVE (AFU_ORTHOLOGUE AFUA_2G14860)-RELATED"/>
    <property type="match status" value="1"/>
</dbReference>
<dbReference type="PANTHER" id="PTHR43798">
    <property type="entry name" value="MONOACYLGLYCEROL LIPASE"/>
    <property type="match status" value="1"/>
</dbReference>
<comment type="similarity">
    <text evidence="1">Belongs to the peptidase S33 family.</text>
</comment>